<dbReference type="EMBL" id="AB677526">
    <property type="protein sequence ID" value="BAL42595.1"/>
    <property type="molecule type" value="Genomic_DNA"/>
</dbReference>
<proteinExistence type="inferred from homology"/>
<comment type="similarity">
    <text evidence="1 3">Belongs to the short-chain dehydrogenases/reductases (SDR) family.</text>
</comment>
<dbReference type="CDD" id="cd05233">
    <property type="entry name" value="SDR_c"/>
    <property type="match status" value="1"/>
</dbReference>
<dbReference type="InterPro" id="IPR057326">
    <property type="entry name" value="KR_dom"/>
</dbReference>
<dbReference type="SUPFAM" id="SSF51735">
    <property type="entry name" value="NAD(P)-binding Rossmann-fold domains"/>
    <property type="match status" value="1"/>
</dbReference>
<evidence type="ECO:0000256" key="3">
    <source>
        <dbReference type="RuleBase" id="RU000363"/>
    </source>
</evidence>
<dbReference type="InterPro" id="IPR002347">
    <property type="entry name" value="SDR_fam"/>
</dbReference>
<evidence type="ECO:0000256" key="1">
    <source>
        <dbReference type="ARBA" id="ARBA00006484"/>
    </source>
</evidence>
<evidence type="ECO:0000256" key="2">
    <source>
        <dbReference type="ARBA" id="ARBA00023002"/>
    </source>
</evidence>
<evidence type="ECO:0000313" key="5">
    <source>
        <dbReference type="EMBL" id="BAL42595.1"/>
    </source>
</evidence>
<dbReference type="PRINTS" id="PR00081">
    <property type="entry name" value="GDHRDH"/>
</dbReference>
<protein>
    <submittedName>
        <fullName evidence="5">Short-chain dehydrogenase/reductase SDR</fullName>
    </submittedName>
</protein>
<dbReference type="GO" id="GO:0016020">
    <property type="term" value="C:membrane"/>
    <property type="evidence" value="ECO:0007669"/>
    <property type="project" value="TreeGrafter"/>
</dbReference>
<dbReference type="PANTHER" id="PTHR44196:SF1">
    <property type="entry name" value="DEHYDROGENASE_REDUCTASE SDR FAMILY MEMBER 7B"/>
    <property type="match status" value="1"/>
</dbReference>
<accession>G9MBD3</accession>
<keyword evidence="2" id="KW-0560">Oxidoreductase</keyword>
<dbReference type="GO" id="GO:0016491">
    <property type="term" value="F:oxidoreductase activity"/>
    <property type="evidence" value="ECO:0007669"/>
    <property type="project" value="UniProtKB-KW"/>
</dbReference>
<reference evidence="5" key="1">
    <citation type="journal article" date="2012" name="Extremophiles">
        <title>The third plasmid pVV8 from Thermus thermophilus HB8: isolation, characterization, and sequence determination.</title>
        <authorList>
            <person name="Ohtani N."/>
            <person name="Tomita M."/>
            <person name="Itaya M."/>
        </authorList>
    </citation>
    <scope>NUCLEOTIDE SEQUENCE</scope>
    <source>
        <strain evidence="5">HB8</strain>
    </source>
</reference>
<dbReference type="Pfam" id="PF00106">
    <property type="entry name" value="adh_short"/>
    <property type="match status" value="1"/>
</dbReference>
<dbReference type="PIRSF" id="PIRSF000126">
    <property type="entry name" value="11-beta-HSD1"/>
    <property type="match status" value="1"/>
</dbReference>
<dbReference type="RefSeq" id="WP_014677647.1">
    <property type="nucleotide sequence ID" value="NC_017767.1"/>
</dbReference>
<geneLocation type="plasmid" evidence="5">
    <name>pVV8</name>
</geneLocation>
<feature type="domain" description="Ketoreductase" evidence="4">
    <location>
        <begin position="5"/>
        <end position="189"/>
    </location>
</feature>
<gene>
    <name evidence="5" type="primary">TTHV081</name>
</gene>
<keyword evidence="5" id="KW-0614">Plasmid</keyword>
<dbReference type="FunFam" id="3.40.50.720:FF:000084">
    <property type="entry name" value="Short-chain dehydrogenase reductase"/>
    <property type="match status" value="1"/>
</dbReference>
<dbReference type="AlphaFoldDB" id="G9MBD3"/>
<organism evidence="5">
    <name type="scientific">Thermus thermophilus (strain ATCC 27634 / DSM 579 / HB8)</name>
    <dbReference type="NCBI Taxonomy" id="300852"/>
    <lineage>
        <taxon>Bacteria</taxon>
        <taxon>Thermotogati</taxon>
        <taxon>Deinococcota</taxon>
        <taxon>Deinococci</taxon>
        <taxon>Thermales</taxon>
        <taxon>Thermaceae</taxon>
        <taxon>Thermus</taxon>
    </lineage>
</organism>
<dbReference type="InterPro" id="IPR036291">
    <property type="entry name" value="NAD(P)-bd_dom_sf"/>
</dbReference>
<evidence type="ECO:0000259" key="4">
    <source>
        <dbReference type="SMART" id="SM00822"/>
    </source>
</evidence>
<dbReference type="Gene3D" id="3.40.50.720">
    <property type="entry name" value="NAD(P)-binding Rossmann-like Domain"/>
    <property type="match status" value="1"/>
</dbReference>
<dbReference type="PRINTS" id="PR00080">
    <property type="entry name" value="SDRFAMILY"/>
</dbReference>
<dbReference type="PANTHER" id="PTHR44196">
    <property type="entry name" value="DEHYDROGENASE/REDUCTASE SDR FAMILY MEMBER 7B"/>
    <property type="match status" value="1"/>
</dbReference>
<name>G9MBD3_THET8</name>
<dbReference type="SMART" id="SM00822">
    <property type="entry name" value="PKS_KR"/>
    <property type="match status" value="1"/>
</dbReference>
<sequence>MFEGRVAVITGASRGIGRAIALALAGRGADVVLAARDRERLAKVAQEVEALGRKALVVPGDLRQEEAVEALRQETLRTFGTVDIVVNNAGVGKYGPLLDFTPADYDWIMDTNMRASFLVTRAFLPTLLAKGSGDLIFVASVAGLKGLPHEAVYCASKFAQVGFAQALDHEVREKGIRVSVIAPGGVKTEFAFGTGRTPGDPRLEAFLRPEEVAEAVIFALSQPPHSRVFLVGVRPMVEPLWSCQELCVRVCVRGAYRS</sequence>